<dbReference type="InterPro" id="IPR027463">
    <property type="entry name" value="AcrB_DN_DC_subdom"/>
</dbReference>
<dbReference type="Proteomes" id="UP001501153">
    <property type="component" value="Unassembled WGS sequence"/>
</dbReference>
<gene>
    <name evidence="10" type="ORF">GCM10023185_00530</name>
</gene>
<evidence type="ECO:0000313" key="10">
    <source>
        <dbReference type="EMBL" id="GAA4346242.1"/>
    </source>
</evidence>
<dbReference type="Pfam" id="PF00873">
    <property type="entry name" value="ACR_tran"/>
    <property type="match status" value="2"/>
</dbReference>
<keyword evidence="6 9" id="KW-1133">Transmembrane helix</keyword>
<feature type="region of interest" description="Disordered" evidence="8">
    <location>
        <begin position="168"/>
        <end position="211"/>
    </location>
</feature>
<protein>
    <submittedName>
        <fullName evidence="10">Efflux RND transporter permease subunit</fullName>
    </submittedName>
</protein>
<comment type="caution">
    <text evidence="10">The sequence shown here is derived from an EMBL/GenBank/DDBJ whole genome shotgun (WGS) entry which is preliminary data.</text>
</comment>
<evidence type="ECO:0000256" key="1">
    <source>
        <dbReference type="ARBA" id="ARBA00004651"/>
    </source>
</evidence>
<dbReference type="SUPFAM" id="SSF82714">
    <property type="entry name" value="Multidrug efflux transporter AcrB TolC docking domain, DN and DC subdomains"/>
    <property type="match status" value="2"/>
</dbReference>
<dbReference type="PANTHER" id="PTHR32063">
    <property type="match status" value="1"/>
</dbReference>
<comment type="subcellular location">
    <subcellularLocation>
        <location evidence="1">Cell membrane</location>
        <topology evidence="1">Multi-pass membrane protein</topology>
    </subcellularLocation>
</comment>
<accession>A0ABP8HWM6</accession>
<name>A0ABP8HWM6_9BACT</name>
<dbReference type="Gene3D" id="3.30.70.1320">
    <property type="entry name" value="Multidrug efflux transporter AcrB pore domain like"/>
    <property type="match status" value="2"/>
</dbReference>
<dbReference type="RefSeq" id="WP_345232707.1">
    <property type="nucleotide sequence ID" value="NZ_BAABGZ010000003.1"/>
</dbReference>
<reference evidence="11" key="1">
    <citation type="journal article" date="2019" name="Int. J. Syst. Evol. Microbiol.">
        <title>The Global Catalogue of Microorganisms (GCM) 10K type strain sequencing project: providing services to taxonomists for standard genome sequencing and annotation.</title>
        <authorList>
            <consortium name="The Broad Institute Genomics Platform"/>
            <consortium name="The Broad Institute Genome Sequencing Center for Infectious Disease"/>
            <person name="Wu L."/>
            <person name="Ma J."/>
        </authorList>
    </citation>
    <scope>NUCLEOTIDE SEQUENCE [LARGE SCALE GENOMIC DNA]</scope>
    <source>
        <strain evidence="11">JCM 17923</strain>
    </source>
</reference>
<dbReference type="EMBL" id="BAABGZ010000003">
    <property type="protein sequence ID" value="GAA4346242.1"/>
    <property type="molecule type" value="Genomic_DNA"/>
</dbReference>
<feature type="transmembrane region" description="Helical" evidence="9">
    <location>
        <begin position="429"/>
        <end position="457"/>
    </location>
</feature>
<feature type="transmembrane region" description="Helical" evidence="9">
    <location>
        <begin position="532"/>
        <end position="557"/>
    </location>
</feature>
<dbReference type="Gene3D" id="3.30.70.1440">
    <property type="entry name" value="Multidrug efflux transporter AcrB pore domain"/>
    <property type="match status" value="1"/>
</dbReference>
<dbReference type="Gene3D" id="3.30.2090.10">
    <property type="entry name" value="Multidrug efflux transporter AcrB TolC docking domain, DN and DC subdomains"/>
    <property type="match status" value="2"/>
</dbReference>
<feature type="transmembrane region" description="Helical" evidence="9">
    <location>
        <begin position="1062"/>
        <end position="1088"/>
    </location>
</feature>
<evidence type="ECO:0000256" key="5">
    <source>
        <dbReference type="ARBA" id="ARBA00022692"/>
    </source>
</evidence>
<keyword evidence="11" id="KW-1185">Reference proteome</keyword>
<keyword evidence="4" id="KW-1003">Cell membrane</keyword>
<keyword evidence="5 9" id="KW-0812">Transmembrane</keyword>
<dbReference type="NCBIfam" id="TIGR00914">
    <property type="entry name" value="2A0601"/>
    <property type="match status" value="1"/>
</dbReference>
<evidence type="ECO:0000256" key="2">
    <source>
        <dbReference type="ARBA" id="ARBA00010942"/>
    </source>
</evidence>
<dbReference type="PANTHER" id="PTHR32063:SF4">
    <property type="entry name" value="SLR6043 PROTEIN"/>
    <property type="match status" value="1"/>
</dbReference>
<dbReference type="Gene3D" id="1.20.1640.10">
    <property type="entry name" value="Multidrug efflux transporter AcrB transmembrane domain"/>
    <property type="match status" value="3"/>
</dbReference>
<dbReference type="SUPFAM" id="SSF82693">
    <property type="entry name" value="Multidrug efflux transporter AcrB pore domain, PN1, PN2, PC1 and PC2 subdomains"/>
    <property type="match status" value="2"/>
</dbReference>
<feature type="transmembrane region" description="Helical" evidence="9">
    <location>
        <begin position="962"/>
        <end position="995"/>
    </location>
</feature>
<organism evidence="10 11">
    <name type="scientific">Hymenobacter saemangeumensis</name>
    <dbReference type="NCBI Taxonomy" id="1084522"/>
    <lineage>
        <taxon>Bacteria</taxon>
        <taxon>Pseudomonadati</taxon>
        <taxon>Bacteroidota</taxon>
        <taxon>Cytophagia</taxon>
        <taxon>Cytophagales</taxon>
        <taxon>Hymenobacteraceae</taxon>
        <taxon>Hymenobacter</taxon>
    </lineage>
</organism>
<feature type="transmembrane region" description="Helical" evidence="9">
    <location>
        <begin position="1030"/>
        <end position="1050"/>
    </location>
</feature>
<evidence type="ECO:0000256" key="8">
    <source>
        <dbReference type="SAM" id="MobiDB-lite"/>
    </source>
</evidence>
<feature type="transmembrane region" description="Helical" evidence="9">
    <location>
        <begin position="591"/>
        <end position="610"/>
    </location>
</feature>
<evidence type="ECO:0000256" key="7">
    <source>
        <dbReference type="ARBA" id="ARBA00023136"/>
    </source>
</evidence>
<dbReference type="InterPro" id="IPR004763">
    <property type="entry name" value="CusA-like"/>
</dbReference>
<evidence type="ECO:0000256" key="9">
    <source>
        <dbReference type="SAM" id="Phobius"/>
    </source>
</evidence>
<dbReference type="SUPFAM" id="SSF82866">
    <property type="entry name" value="Multidrug efflux transporter AcrB transmembrane domain"/>
    <property type="match status" value="2"/>
</dbReference>
<evidence type="ECO:0000313" key="11">
    <source>
        <dbReference type="Proteomes" id="UP001501153"/>
    </source>
</evidence>
<proteinExistence type="inferred from homology"/>
<comment type="similarity">
    <text evidence="2">Belongs to the resistance-nodulation-cell division (RND) (TC 2.A.6) family.</text>
</comment>
<evidence type="ECO:0000256" key="4">
    <source>
        <dbReference type="ARBA" id="ARBA00022475"/>
    </source>
</evidence>
<feature type="transmembrane region" description="Helical" evidence="9">
    <location>
        <begin position="930"/>
        <end position="950"/>
    </location>
</feature>
<dbReference type="InterPro" id="IPR001036">
    <property type="entry name" value="Acrflvin-R"/>
</dbReference>
<dbReference type="Gene3D" id="3.30.70.1430">
    <property type="entry name" value="Multidrug efflux transporter AcrB pore domain"/>
    <property type="match status" value="2"/>
</dbReference>
<evidence type="ECO:0000256" key="3">
    <source>
        <dbReference type="ARBA" id="ARBA00022448"/>
    </source>
</evidence>
<keyword evidence="3" id="KW-0813">Transport</keyword>
<keyword evidence="7 9" id="KW-0472">Membrane</keyword>
<feature type="transmembrane region" description="Helical" evidence="9">
    <location>
        <begin position="502"/>
        <end position="520"/>
    </location>
</feature>
<sequence length="1116" mass="120994">MLDRIIRFSLENRLLTLAFALALLIAGFSTLRGLPVDVLPDLDRPRVTVFLEAQGMAPEEVEALVTRPVETSLNGATAVEAVRSNSTVGLGMVFVEFNYGTDIFTARQIVAEKLQTVQGQLAPGITPVLGPISSVMGQIMLVGMSSSVNSEQLTVNSEQLTVNNEQLAMNNGQPAPGSPQAKTEEKSPGSPSQQDSAHQAAKGSGGGATSSADLRTLADYTVRQRLLSIPGVAQVIPIGGEQRQYQVLVDLPRLNAAGLTINQLEESLRQSNLNTTGNFFDRNGSEVLIRNLGRLRSVEDIENIVVGYREGSPVTVKQVATVQFGARFKRGDGSVNGRPAVILSIEKQPGTGTQELTRQVEEALKDLQPSLPKDVQFNTRLFQQAEFINASLTNVEEALRDGAILVVIVLFAFLLNVRTTLISLTAIPLSLLVTALVFRAAGISINTLTLGGLAIAIGELVDDAIVDVENVYRRLRENQGLPQPRPVLQVIYEASSEVRNSIVYATIIVVLVFIPLFALSGMEGRIFAPLGVAYITSIVASLFVSLTVTPVLCYYLLPKLKLKAEEDTRLVRWLKARDTRLLHFSFAHPKVILGLTGLLFVAALAAVPFFGTEFLPPFNEGSLTVNFSAPAGTSLAESNRLGTLAERQMLAVPEVAYTARRTGRAELDEHAESVNNSEIDVTFKTDEELAAEKRERRPKDEILADLRQRLSLLQGVSINIGQPISHRLDHLLSGVRAQVAIKVFGNDLLELRHYADDIRRVAAGVPGVVDLQVEKQVQVPQLLIKPRDEAIRAYGLARGEVVRDLETLFQGAVVSRILQGQQSFDLIVKLPEAQRQDLSQIAETRLETPGGGFIPVKAIADVSYEPGPNTINHENTQRRITLSLNVAGRDLGSTVKELRQRVQEQVKLPAGYYLTYGGQFESQQTASSRILWLSIFSFIGIFLVLFSHFRSSLMVGQIMLNIPLALIGSVAAVLLTGGTLSIASLVGFITLTGIASRNGIMMISHYIHLVEKEGEAFSDHMIVRGSLERLVPVLMTALVAALALIPLTLAKDAPGKEILYPVATVILGGLLSSTLLDMVVTPLVFRLVGRRALAQYFKSQQGGGLVSPGAPTPQIL</sequence>
<feature type="transmembrane region" description="Helical" evidence="9">
    <location>
        <begin position="398"/>
        <end position="417"/>
    </location>
</feature>
<evidence type="ECO:0000256" key="6">
    <source>
        <dbReference type="ARBA" id="ARBA00022989"/>
    </source>
</evidence>